<feature type="region of interest" description="Disordered" evidence="1">
    <location>
        <begin position="77"/>
        <end position="100"/>
    </location>
</feature>
<dbReference type="AlphaFoldDB" id="A0A1G4JVZ8"/>
<reference evidence="3" key="1">
    <citation type="submission" date="2016-03" db="EMBL/GenBank/DDBJ databases">
        <authorList>
            <person name="Devillers H."/>
        </authorList>
    </citation>
    <scope>NUCLEOTIDE SEQUENCE [LARGE SCALE GENOMIC DNA]</scope>
</reference>
<dbReference type="Proteomes" id="UP000190274">
    <property type="component" value="Chromosome G"/>
</dbReference>
<feature type="compositionally biased region" description="Polar residues" evidence="1">
    <location>
        <begin position="89"/>
        <end position="100"/>
    </location>
</feature>
<name>A0A1G4JVZ8_9SACH</name>
<dbReference type="GO" id="GO:0003735">
    <property type="term" value="F:structural constituent of ribosome"/>
    <property type="evidence" value="ECO:0007669"/>
    <property type="project" value="EnsemblFungi"/>
</dbReference>
<dbReference type="STRING" id="1266660.A0A1G4JVZ8"/>
<dbReference type="Pfam" id="PF26163">
    <property type="entry name" value="mS26"/>
    <property type="match status" value="1"/>
</dbReference>
<evidence type="ECO:0000256" key="1">
    <source>
        <dbReference type="SAM" id="MobiDB-lite"/>
    </source>
</evidence>
<dbReference type="OrthoDB" id="5223508at2759"/>
<evidence type="ECO:0000313" key="2">
    <source>
        <dbReference type="EMBL" id="SCU95161.1"/>
    </source>
</evidence>
<organism evidence="2 3">
    <name type="scientific">Lachancea dasiensis</name>
    <dbReference type="NCBI Taxonomy" id="1072105"/>
    <lineage>
        <taxon>Eukaryota</taxon>
        <taxon>Fungi</taxon>
        <taxon>Dikarya</taxon>
        <taxon>Ascomycota</taxon>
        <taxon>Saccharomycotina</taxon>
        <taxon>Saccharomycetes</taxon>
        <taxon>Saccharomycetales</taxon>
        <taxon>Saccharomycetaceae</taxon>
        <taxon>Lachancea</taxon>
    </lineage>
</organism>
<dbReference type="GO" id="GO:0005763">
    <property type="term" value="C:mitochondrial small ribosomal subunit"/>
    <property type="evidence" value="ECO:0007669"/>
    <property type="project" value="EnsemblFungi"/>
</dbReference>
<gene>
    <name evidence="2" type="ORF">LADA_0G13938G</name>
</gene>
<accession>A0A1G4JVZ8</accession>
<proteinExistence type="predicted"/>
<protein>
    <submittedName>
        <fullName evidence="2">LADA_0G13938g1_1</fullName>
    </submittedName>
</protein>
<dbReference type="EMBL" id="LT598457">
    <property type="protein sequence ID" value="SCU95161.1"/>
    <property type="molecule type" value="Genomic_DNA"/>
</dbReference>
<evidence type="ECO:0000313" key="3">
    <source>
        <dbReference type="Proteomes" id="UP000190274"/>
    </source>
</evidence>
<keyword evidence="3" id="KW-1185">Reference proteome</keyword>
<dbReference type="CDD" id="cd23703">
    <property type="entry name" value="mS26_PET12"/>
    <property type="match status" value="1"/>
</dbReference>
<dbReference type="InterPro" id="IPR058940">
    <property type="entry name" value="mS26_fungi"/>
</dbReference>
<sequence length="304" mass="34312">MGKGAAKYGMKSGILPEARAILKNPTVRQTDVLQKLKAPKAKGTDGVGFAKNIDHPRGSHRFPPQTKFVDVEKLIASTVPEPQQPKVPKTSQQEAKQNKAQIRRSYLSDSFRKEEQRVLRQAELLKEKEARLHEEKQLELATLNQSRSSDLTVPTLHNLLSGPLIRPRTPEEQEILQMKRKQNRDVLQLKAKERRLDNLLKLYHVTDEFIVTEGQLMKKIEEAFANESSEALRTKLSVGTARPRTKNEKALGDALFGSLGGGNFVGLPSIKDYVSGEMNTFARDVERKNQALQEQRKTNMDTIL</sequence>